<comment type="caution">
    <text evidence="1">The sequence shown here is derived from an EMBL/GenBank/DDBJ whole genome shotgun (WGS) entry which is preliminary data.</text>
</comment>
<organism evidence="1 2">
    <name type="scientific">Aliikangiella maris</name>
    <dbReference type="NCBI Taxonomy" id="3162458"/>
    <lineage>
        <taxon>Bacteria</taxon>
        <taxon>Pseudomonadati</taxon>
        <taxon>Pseudomonadota</taxon>
        <taxon>Gammaproteobacteria</taxon>
        <taxon>Oceanospirillales</taxon>
        <taxon>Pleioneaceae</taxon>
        <taxon>Aliikangiella</taxon>
    </lineage>
</organism>
<gene>
    <name evidence="1" type="ORF">ABVT43_15795</name>
</gene>
<dbReference type="HAMAP" id="MF_00460">
    <property type="entry name" value="UPF0125_RnfH"/>
    <property type="match status" value="1"/>
</dbReference>
<sequence length="111" mass="12519">MSAEMSNQTIINIELIFALPDEQQLLTQQVPVGTTVEQAIVQSGILQKYPQIDLTKNKVGLFSQACKLTDELREGDRIEIYRPLIADPKEARKKKAVKQKESLQKDNPKPS</sequence>
<dbReference type="Proteomes" id="UP001548189">
    <property type="component" value="Unassembled WGS sequence"/>
</dbReference>
<accession>A0ABV2BXE9</accession>
<dbReference type="NCBIfam" id="NF002490">
    <property type="entry name" value="PRK01777.1"/>
    <property type="match status" value="1"/>
</dbReference>
<dbReference type="PANTHER" id="PTHR37483:SF1">
    <property type="entry name" value="UPF0125 PROTEIN RATB"/>
    <property type="match status" value="1"/>
</dbReference>
<evidence type="ECO:0000313" key="1">
    <source>
        <dbReference type="EMBL" id="MET1256603.1"/>
    </source>
</evidence>
<evidence type="ECO:0000313" key="2">
    <source>
        <dbReference type="Proteomes" id="UP001548189"/>
    </source>
</evidence>
<dbReference type="InterPro" id="IPR037021">
    <property type="entry name" value="RnfH_sf"/>
</dbReference>
<dbReference type="Pfam" id="PF03658">
    <property type="entry name" value="Ub-RnfH"/>
    <property type="match status" value="1"/>
</dbReference>
<protein>
    <submittedName>
        <fullName evidence="1">RnfH family protein</fullName>
    </submittedName>
</protein>
<name>A0ABV2BXE9_9GAMM</name>
<keyword evidence="2" id="KW-1185">Reference proteome</keyword>
<dbReference type="PANTHER" id="PTHR37483">
    <property type="entry name" value="UPF0125 PROTEIN RATB"/>
    <property type="match status" value="1"/>
</dbReference>
<proteinExistence type="inferred from homology"/>
<dbReference type="Gene3D" id="3.10.20.280">
    <property type="entry name" value="RnfH-like"/>
    <property type="match status" value="1"/>
</dbReference>
<dbReference type="InterPro" id="IPR016155">
    <property type="entry name" value="Mopterin_synth/thiamin_S_b"/>
</dbReference>
<dbReference type="SUPFAM" id="SSF54285">
    <property type="entry name" value="MoaD/ThiS"/>
    <property type="match status" value="1"/>
</dbReference>
<dbReference type="EMBL" id="JBEVCJ010000024">
    <property type="protein sequence ID" value="MET1256603.1"/>
    <property type="molecule type" value="Genomic_DNA"/>
</dbReference>
<reference evidence="1 2" key="1">
    <citation type="submission" date="2024-06" db="EMBL/GenBank/DDBJ databases">
        <authorList>
            <person name="Li F."/>
        </authorList>
    </citation>
    <scope>NUCLEOTIDE SEQUENCE [LARGE SCALE GENOMIC DNA]</scope>
    <source>
        <strain evidence="1 2">GXAS 311</strain>
    </source>
</reference>
<dbReference type="InterPro" id="IPR005346">
    <property type="entry name" value="RnfH"/>
</dbReference>